<feature type="transmembrane region" description="Helical" evidence="6">
    <location>
        <begin position="358"/>
        <end position="377"/>
    </location>
</feature>
<feature type="transmembrane region" description="Helical" evidence="6">
    <location>
        <begin position="398"/>
        <end position="422"/>
    </location>
</feature>
<dbReference type="InterPro" id="IPR005016">
    <property type="entry name" value="TDE1/TMS"/>
</dbReference>
<feature type="transmembrane region" description="Helical" evidence="6">
    <location>
        <begin position="122"/>
        <end position="140"/>
    </location>
</feature>
<evidence type="ECO:0000256" key="4">
    <source>
        <dbReference type="ARBA" id="ARBA00022989"/>
    </source>
</evidence>
<dbReference type="GO" id="GO:0016020">
    <property type="term" value="C:membrane"/>
    <property type="evidence" value="ECO:0007669"/>
    <property type="project" value="UniProtKB-SubCell"/>
</dbReference>
<feature type="transmembrane region" description="Helical" evidence="6">
    <location>
        <begin position="40"/>
        <end position="59"/>
    </location>
</feature>
<keyword evidence="3 6" id="KW-0812">Transmembrane</keyword>
<dbReference type="EMBL" id="JWZT01004020">
    <property type="protein sequence ID" value="KII65068.1"/>
    <property type="molecule type" value="Genomic_DNA"/>
</dbReference>
<dbReference type="PANTHER" id="PTHR10383">
    <property type="entry name" value="SERINE INCORPORATOR"/>
    <property type="match status" value="1"/>
</dbReference>
<comment type="similarity">
    <text evidence="2">Belongs to the TDE1 family.</text>
</comment>
<evidence type="ECO:0000313" key="7">
    <source>
        <dbReference type="EMBL" id="KII65068.1"/>
    </source>
</evidence>
<dbReference type="OrthoDB" id="5963193at2759"/>
<name>A0A0C2J7G7_THEKT</name>
<dbReference type="AlphaFoldDB" id="A0A0C2J7G7"/>
<evidence type="ECO:0000256" key="5">
    <source>
        <dbReference type="ARBA" id="ARBA00023136"/>
    </source>
</evidence>
<dbReference type="Proteomes" id="UP000031668">
    <property type="component" value="Unassembled WGS sequence"/>
</dbReference>
<feature type="transmembrane region" description="Helical" evidence="6">
    <location>
        <begin position="194"/>
        <end position="217"/>
    </location>
</feature>
<sequence length="428" mass="47332">MGLAAGICAPIACCFTQTACKLCCAACPGCRYSTSTRVSFSITLALAAICSYICTTDFLKGLLLKLDPLCKHYESTICTDIVGYQAVYRVQLSTAIFFLLMALLMVNVVTSTDFRAYFQNGFWFFKVVLIVLIVVAISYIPGSHGFTTTMMIIGCIASFIFILIQLILIVNFSFTWSESWTQRGEEDQSWLGGLLSGSIIMTLLAFSGVVCMYVYLTKSDTESCGLQKAIITIHLLISIGLYGVSLLPAIQDVHVAAGILQPSCLFLYTTYLVLSALGLNRNSCNRMLPSEGSKNFFLQFSGILGLLLTVAMLVYSSFTNAEQGHLLGFSRHEVPTLPVTSDDTYGQNVTDDEQDGVVYNYSFFHILMFLASLYLMMTITNWQNPNEATNGHNSSGPMWVKITSSWCCQLLYVWALVAPLVLRSREFY</sequence>
<dbReference type="Pfam" id="PF03348">
    <property type="entry name" value="Serinc"/>
    <property type="match status" value="1"/>
</dbReference>
<feature type="transmembrane region" description="Helical" evidence="6">
    <location>
        <begin position="256"/>
        <end position="277"/>
    </location>
</feature>
<organism evidence="7 8">
    <name type="scientific">Thelohanellus kitauei</name>
    <name type="common">Myxosporean</name>
    <dbReference type="NCBI Taxonomy" id="669202"/>
    <lineage>
        <taxon>Eukaryota</taxon>
        <taxon>Metazoa</taxon>
        <taxon>Cnidaria</taxon>
        <taxon>Myxozoa</taxon>
        <taxon>Myxosporea</taxon>
        <taxon>Bivalvulida</taxon>
        <taxon>Platysporina</taxon>
        <taxon>Myxobolidae</taxon>
        <taxon>Thelohanellus</taxon>
    </lineage>
</organism>
<accession>A0A0C2J7G7</accession>
<feature type="transmembrane region" description="Helical" evidence="6">
    <location>
        <begin position="229"/>
        <end position="250"/>
    </location>
</feature>
<reference evidence="7 8" key="1">
    <citation type="journal article" date="2014" name="Genome Biol. Evol.">
        <title>The genome of the myxosporean Thelohanellus kitauei shows adaptations to nutrient acquisition within its fish host.</title>
        <authorList>
            <person name="Yang Y."/>
            <person name="Xiong J."/>
            <person name="Zhou Z."/>
            <person name="Huo F."/>
            <person name="Miao W."/>
            <person name="Ran C."/>
            <person name="Liu Y."/>
            <person name="Zhang J."/>
            <person name="Feng J."/>
            <person name="Wang M."/>
            <person name="Wang M."/>
            <person name="Wang L."/>
            <person name="Yao B."/>
        </authorList>
    </citation>
    <scope>NUCLEOTIDE SEQUENCE [LARGE SCALE GENOMIC DNA]</scope>
    <source>
        <strain evidence="7">Wuqing</strain>
    </source>
</reference>
<evidence type="ECO:0000256" key="3">
    <source>
        <dbReference type="ARBA" id="ARBA00022692"/>
    </source>
</evidence>
<feature type="transmembrane region" description="Helical" evidence="6">
    <location>
        <begin position="92"/>
        <end position="110"/>
    </location>
</feature>
<evidence type="ECO:0000256" key="1">
    <source>
        <dbReference type="ARBA" id="ARBA00004141"/>
    </source>
</evidence>
<dbReference type="OMA" id="DKHCNPL"/>
<proteinExistence type="inferred from homology"/>
<keyword evidence="8" id="KW-1185">Reference proteome</keyword>
<evidence type="ECO:0000313" key="8">
    <source>
        <dbReference type="Proteomes" id="UP000031668"/>
    </source>
</evidence>
<feature type="transmembrane region" description="Helical" evidence="6">
    <location>
        <begin position="297"/>
        <end position="318"/>
    </location>
</feature>
<comment type="caution">
    <text evidence="7">The sequence shown here is derived from an EMBL/GenBank/DDBJ whole genome shotgun (WGS) entry which is preliminary data.</text>
</comment>
<gene>
    <name evidence="7" type="ORF">RF11_05647</name>
</gene>
<evidence type="ECO:0000256" key="2">
    <source>
        <dbReference type="ARBA" id="ARBA00006665"/>
    </source>
</evidence>
<dbReference type="PANTHER" id="PTHR10383:SF9">
    <property type="entry name" value="SERINE INCORPORATOR, ISOFORM F"/>
    <property type="match status" value="1"/>
</dbReference>
<protein>
    <submittedName>
        <fullName evidence="7">Putative serine incorporator</fullName>
    </submittedName>
</protein>
<keyword evidence="4 6" id="KW-1133">Transmembrane helix</keyword>
<evidence type="ECO:0000256" key="6">
    <source>
        <dbReference type="SAM" id="Phobius"/>
    </source>
</evidence>
<feature type="transmembrane region" description="Helical" evidence="6">
    <location>
        <begin position="152"/>
        <end position="174"/>
    </location>
</feature>
<keyword evidence="5 6" id="KW-0472">Membrane</keyword>
<comment type="subcellular location">
    <subcellularLocation>
        <location evidence="1">Membrane</location>
        <topology evidence="1">Multi-pass membrane protein</topology>
    </subcellularLocation>
</comment>